<reference evidence="1 2" key="1">
    <citation type="submission" date="2016-11" db="EMBL/GenBank/DDBJ databases">
        <authorList>
            <person name="Jaros S."/>
            <person name="Januszkiewicz K."/>
            <person name="Wedrychowicz H."/>
        </authorList>
    </citation>
    <scope>NUCLEOTIDE SEQUENCE [LARGE SCALE GENOMIC DNA]</scope>
    <source>
        <strain evidence="1 2">DSM 16010</strain>
    </source>
</reference>
<evidence type="ECO:0000313" key="2">
    <source>
        <dbReference type="Proteomes" id="UP000184206"/>
    </source>
</evidence>
<sequence length="47" mass="5628">MEIRQLNKKENHPMNLLLLDIEKGRIKEPFKDSDNDYRLKVYPALLS</sequence>
<dbReference type="Proteomes" id="UP000184206">
    <property type="component" value="Unassembled WGS sequence"/>
</dbReference>
<gene>
    <name evidence="1" type="ORF">SAMN02745189_00599</name>
</gene>
<keyword evidence="2" id="KW-1185">Reference proteome</keyword>
<dbReference type="AlphaFoldDB" id="A0A1M7BV04"/>
<evidence type="ECO:0000313" key="1">
    <source>
        <dbReference type="EMBL" id="SHL58743.1"/>
    </source>
</evidence>
<proteinExistence type="predicted"/>
<organism evidence="1 2">
    <name type="scientific">Lacicoccus alkaliphilus DSM 16010</name>
    <dbReference type="NCBI Taxonomy" id="1123231"/>
    <lineage>
        <taxon>Bacteria</taxon>
        <taxon>Bacillati</taxon>
        <taxon>Bacillota</taxon>
        <taxon>Bacilli</taxon>
        <taxon>Bacillales</taxon>
        <taxon>Salinicoccaceae</taxon>
        <taxon>Lacicoccus</taxon>
    </lineage>
</organism>
<dbReference type="EMBL" id="FRCF01000002">
    <property type="protein sequence ID" value="SHL58743.1"/>
    <property type="molecule type" value="Genomic_DNA"/>
</dbReference>
<name>A0A1M7BV04_9BACL</name>
<protein>
    <submittedName>
        <fullName evidence="1">Uncharacterized protein</fullName>
    </submittedName>
</protein>
<accession>A0A1M7BV04</accession>